<dbReference type="GO" id="GO:0007039">
    <property type="term" value="P:protein catabolic process in the vacuole"/>
    <property type="evidence" value="ECO:0007669"/>
    <property type="project" value="TreeGrafter"/>
</dbReference>
<feature type="region of interest" description="Disordered" evidence="1">
    <location>
        <begin position="114"/>
        <end position="149"/>
    </location>
</feature>
<feature type="domain" description="Nitrogen regulatory protein areA GATA-like" evidence="2">
    <location>
        <begin position="168"/>
        <end position="195"/>
    </location>
</feature>
<evidence type="ECO:0000256" key="1">
    <source>
        <dbReference type="SAM" id="MobiDB-lite"/>
    </source>
</evidence>
<dbReference type="PANTHER" id="PTHR28051:SF1">
    <property type="entry name" value="PROTEIN MTL1-RELATED"/>
    <property type="match status" value="1"/>
</dbReference>
<feature type="compositionally biased region" description="Polar residues" evidence="1">
    <location>
        <begin position="376"/>
        <end position="409"/>
    </location>
</feature>
<dbReference type="InterPro" id="IPR052292">
    <property type="entry name" value="Glucose_repression_reg"/>
</dbReference>
<dbReference type="GO" id="GO:0042149">
    <property type="term" value="P:cellular response to glucose starvation"/>
    <property type="evidence" value="ECO:0007669"/>
    <property type="project" value="TreeGrafter"/>
</dbReference>
<feature type="region of interest" description="Disordered" evidence="1">
    <location>
        <begin position="302"/>
        <end position="333"/>
    </location>
</feature>
<dbReference type="Pfam" id="PF08550">
    <property type="entry name" value="GATA_AreA"/>
    <property type="match status" value="1"/>
</dbReference>
<evidence type="ECO:0000259" key="2">
    <source>
        <dbReference type="Pfam" id="PF08550"/>
    </source>
</evidence>
<feature type="region of interest" description="Disordered" evidence="1">
    <location>
        <begin position="376"/>
        <end position="422"/>
    </location>
</feature>
<evidence type="ECO:0000313" key="3">
    <source>
        <dbReference type="EMBL" id="KAE8355864.1"/>
    </source>
</evidence>
<sequence length="538" mass="60250">MMAAVLPASQERHTRLSPDPLRCPIAQRYFLEDSDMATIKSPADEYSPRDCPSPIISSALSPFPPSPDFTQAATGHLLPVPAPTTLSNLSLCVRGGQDEDEIILPSYDAGPYAPKISEAPSEASTESFSDMQRVNLPRPADDSSIEEEPSRHVDYLSHEWKEEDIWASWRYVVTRREVYEHGVRLENASWRTWAKLKLRLGTVSPETLNWLKDYDVTWLYGPLKSCNKRKAVSNASPPPSRLETPTDRKPILKKRTASETILQRSLSQHTLLQHAGAILKAQEAEVNRSRPSFYRYPSKLGQTYSQSSEGFSQTSRSATPTNGSSGTGSPCEKRHIHFNNEVVQCIAVEAKDEDEDWPTIMKDDSSSEDGIFMIRQSSWQTSTSDGSATPRSSFSSDNKTIAPLPSTTLKYRGDTPEPPTDSILNRWSGYFSSYASSHSAGATQASDPAVNFFLDEADNDFDFNWEPTQRLQDPAERSRPWFVNPEDDAELDANYLSSSRISYDDAESTNASYFDRVIDTVNTAKDIAHVIWNVGWRR</sequence>
<dbReference type="InterPro" id="IPR013860">
    <property type="entry name" value="AreA_GATA"/>
</dbReference>
<dbReference type="AlphaFoldDB" id="A0A5N6ZDX7"/>
<feature type="compositionally biased region" description="Polar residues" evidence="1">
    <location>
        <begin position="302"/>
        <end position="328"/>
    </location>
</feature>
<organism evidence="3 4">
    <name type="scientific">Aspergillus coremiiformis</name>
    <dbReference type="NCBI Taxonomy" id="138285"/>
    <lineage>
        <taxon>Eukaryota</taxon>
        <taxon>Fungi</taxon>
        <taxon>Dikarya</taxon>
        <taxon>Ascomycota</taxon>
        <taxon>Pezizomycotina</taxon>
        <taxon>Eurotiomycetes</taxon>
        <taxon>Eurotiomycetidae</taxon>
        <taxon>Eurotiales</taxon>
        <taxon>Aspergillaceae</taxon>
        <taxon>Aspergillus</taxon>
        <taxon>Aspergillus subgen. Circumdati</taxon>
    </lineage>
</organism>
<gene>
    <name evidence="3" type="ORF">BDV28DRAFT_16551</name>
</gene>
<dbReference type="PANTHER" id="PTHR28051">
    <property type="entry name" value="PROTEIN MTL1-RELATED"/>
    <property type="match status" value="1"/>
</dbReference>
<evidence type="ECO:0000313" key="4">
    <source>
        <dbReference type="Proteomes" id="UP000327118"/>
    </source>
</evidence>
<keyword evidence="4" id="KW-1185">Reference proteome</keyword>
<accession>A0A5N6ZDX7</accession>
<name>A0A5N6ZDX7_9EURO</name>
<reference evidence="4" key="1">
    <citation type="submission" date="2019-04" db="EMBL/GenBank/DDBJ databases">
        <title>Friends and foes A comparative genomics studyof 23 Aspergillus species from section Flavi.</title>
        <authorList>
            <consortium name="DOE Joint Genome Institute"/>
            <person name="Kjaerbolling I."/>
            <person name="Vesth T."/>
            <person name="Frisvad J.C."/>
            <person name="Nybo J.L."/>
            <person name="Theobald S."/>
            <person name="Kildgaard S."/>
            <person name="Isbrandt T."/>
            <person name="Kuo A."/>
            <person name="Sato A."/>
            <person name="Lyhne E.K."/>
            <person name="Kogle M.E."/>
            <person name="Wiebenga A."/>
            <person name="Kun R.S."/>
            <person name="Lubbers R.J."/>
            <person name="Makela M.R."/>
            <person name="Barry K."/>
            <person name="Chovatia M."/>
            <person name="Clum A."/>
            <person name="Daum C."/>
            <person name="Haridas S."/>
            <person name="He G."/>
            <person name="LaButti K."/>
            <person name="Lipzen A."/>
            <person name="Mondo S."/>
            <person name="Riley R."/>
            <person name="Salamov A."/>
            <person name="Simmons B.A."/>
            <person name="Magnuson J.K."/>
            <person name="Henrissat B."/>
            <person name="Mortensen U.H."/>
            <person name="Larsen T.O."/>
            <person name="Devries R.P."/>
            <person name="Grigoriev I.V."/>
            <person name="Machida M."/>
            <person name="Baker S.E."/>
            <person name="Andersen M.R."/>
        </authorList>
    </citation>
    <scope>NUCLEOTIDE SEQUENCE [LARGE SCALE GENOMIC DNA]</scope>
    <source>
        <strain evidence="4">CBS 553.77</strain>
    </source>
</reference>
<proteinExistence type="predicted"/>
<feature type="compositionally biased region" description="Polar residues" evidence="1">
    <location>
        <begin position="122"/>
        <end position="132"/>
    </location>
</feature>
<dbReference type="EMBL" id="ML739045">
    <property type="protein sequence ID" value="KAE8355864.1"/>
    <property type="molecule type" value="Genomic_DNA"/>
</dbReference>
<protein>
    <recommendedName>
        <fullName evidence="2">Nitrogen regulatory protein areA GATA-like domain-containing protein</fullName>
    </recommendedName>
</protein>
<dbReference type="OrthoDB" id="5563539at2759"/>
<dbReference type="Proteomes" id="UP000327118">
    <property type="component" value="Unassembled WGS sequence"/>
</dbReference>
<dbReference type="GO" id="GO:0005773">
    <property type="term" value="C:vacuole"/>
    <property type="evidence" value="ECO:0007669"/>
    <property type="project" value="GOC"/>
</dbReference>